<keyword evidence="1" id="KW-0472">Membrane</keyword>
<evidence type="ECO:0000256" key="1">
    <source>
        <dbReference type="SAM" id="Phobius"/>
    </source>
</evidence>
<keyword evidence="1" id="KW-1133">Transmembrane helix</keyword>
<organism evidence="2 3">
    <name type="scientific">Actinomyces ruminis</name>
    <dbReference type="NCBI Taxonomy" id="1937003"/>
    <lineage>
        <taxon>Bacteria</taxon>
        <taxon>Bacillati</taxon>
        <taxon>Actinomycetota</taxon>
        <taxon>Actinomycetes</taxon>
        <taxon>Actinomycetales</taxon>
        <taxon>Actinomycetaceae</taxon>
        <taxon>Actinomyces</taxon>
    </lineage>
</organism>
<dbReference type="EMBL" id="MTPX02000051">
    <property type="protein sequence ID" value="PHP52326.1"/>
    <property type="molecule type" value="Genomic_DNA"/>
</dbReference>
<feature type="transmembrane region" description="Helical" evidence="1">
    <location>
        <begin position="20"/>
        <end position="39"/>
    </location>
</feature>
<keyword evidence="3" id="KW-1185">Reference proteome</keyword>
<protein>
    <submittedName>
        <fullName evidence="2">Uncharacterized protein</fullName>
    </submittedName>
</protein>
<accession>A0ABX4MA73</accession>
<comment type="caution">
    <text evidence="2">The sequence shown here is derived from an EMBL/GenBank/DDBJ whole genome shotgun (WGS) entry which is preliminary data.</text>
</comment>
<evidence type="ECO:0000313" key="3">
    <source>
        <dbReference type="Proteomes" id="UP000194577"/>
    </source>
</evidence>
<proteinExistence type="predicted"/>
<sequence>MFAFVRETDGVSSPSEQMVVWMPMAAAVRAMTAMAAAMMRGFRLRRGGTAFGVAAAMVPRSDAKEADS</sequence>
<gene>
    <name evidence="2" type="ORF">BW737_010330</name>
</gene>
<dbReference type="Proteomes" id="UP000194577">
    <property type="component" value="Unassembled WGS sequence"/>
</dbReference>
<reference evidence="2 3" key="1">
    <citation type="submission" date="2017-10" db="EMBL/GenBank/DDBJ databases">
        <title>Draft genome sequence of cellulolytic Actinomyces sp CtC72 isolated from cattle rumen fluid.</title>
        <authorList>
            <person name="Joshi A.J."/>
            <person name="Vasudevan G."/>
            <person name="Lanjekar V.B."/>
            <person name="Hivarkar S."/>
            <person name="Engineer A."/>
            <person name="Pore S.D."/>
            <person name="Dhakephalkar P.K."/>
            <person name="Dagar S."/>
        </authorList>
    </citation>
    <scope>NUCLEOTIDE SEQUENCE [LARGE SCALE GENOMIC DNA]</scope>
    <source>
        <strain evidence="3">CtC72</strain>
    </source>
</reference>
<name>A0ABX4MA73_9ACTO</name>
<evidence type="ECO:0000313" key="2">
    <source>
        <dbReference type="EMBL" id="PHP52326.1"/>
    </source>
</evidence>
<keyword evidence="1" id="KW-0812">Transmembrane</keyword>